<dbReference type="KEGG" id="crq:GCK72_000416"/>
<keyword evidence="1" id="KW-0732">Signal</keyword>
<dbReference type="Proteomes" id="UP000483820">
    <property type="component" value="Chromosome I"/>
</dbReference>
<feature type="signal peptide" evidence="1">
    <location>
        <begin position="1"/>
        <end position="16"/>
    </location>
</feature>
<dbReference type="GeneID" id="78773092"/>
<sequence>MRLKILLLTLAVMATATIYWKHPVKDANQEFEYQLKLITDALYIQDIELYEKLVDANIIGADAIISLYTTYKADYILSANKTADGDLIAIARSTVDGHDSPYFKWELNAESPSGYKMVECSFCSLMGC</sequence>
<feature type="chain" id="PRO_5025460866" evidence="1">
    <location>
        <begin position="17"/>
        <end position="128"/>
    </location>
</feature>
<evidence type="ECO:0000313" key="2">
    <source>
        <dbReference type="EMBL" id="KAF1768604.1"/>
    </source>
</evidence>
<name>A0A6A5HPS7_CAERE</name>
<dbReference type="AlphaFoldDB" id="A0A6A5HPS7"/>
<dbReference type="EMBL" id="WUAV01000001">
    <property type="protein sequence ID" value="KAF1768604.1"/>
    <property type="molecule type" value="Genomic_DNA"/>
</dbReference>
<organism evidence="2 3">
    <name type="scientific">Caenorhabditis remanei</name>
    <name type="common">Caenorhabditis vulgaris</name>
    <dbReference type="NCBI Taxonomy" id="31234"/>
    <lineage>
        <taxon>Eukaryota</taxon>
        <taxon>Metazoa</taxon>
        <taxon>Ecdysozoa</taxon>
        <taxon>Nematoda</taxon>
        <taxon>Chromadorea</taxon>
        <taxon>Rhabditida</taxon>
        <taxon>Rhabditina</taxon>
        <taxon>Rhabditomorpha</taxon>
        <taxon>Rhabditoidea</taxon>
        <taxon>Rhabditidae</taxon>
        <taxon>Peloderinae</taxon>
        <taxon>Caenorhabditis</taxon>
    </lineage>
</organism>
<comment type="caution">
    <text evidence="2">The sequence shown here is derived from an EMBL/GenBank/DDBJ whole genome shotgun (WGS) entry which is preliminary data.</text>
</comment>
<evidence type="ECO:0000313" key="3">
    <source>
        <dbReference type="Proteomes" id="UP000483820"/>
    </source>
</evidence>
<proteinExistence type="predicted"/>
<reference evidence="2 3" key="1">
    <citation type="submission" date="2019-12" db="EMBL/GenBank/DDBJ databases">
        <title>Chromosome-level assembly of the Caenorhabditis remanei genome.</title>
        <authorList>
            <person name="Teterina A.A."/>
            <person name="Willis J.H."/>
            <person name="Phillips P.C."/>
        </authorList>
    </citation>
    <scope>NUCLEOTIDE SEQUENCE [LARGE SCALE GENOMIC DNA]</scope>
    <source>
        <strain evidence="2 3">PX506</strain>
        <tissue evidence="2">Whole organism</tissue>
    </source>
</reference>
<dbReference type="RefSeq" id="XP_053591126.1">
    <property type="nucleotide sequence ID" value="XM_053722481.1"/>
</dbReference>
<evidence type="ECO:0000256" key="1">
    <source>
        <dbReference type="SAM" id="SignalP"/>
    </source>
</evidence>
<protein>
    <submittedName>
        <fullName evidence="2">Uncharacterized protein</fullName>
    </submittedName>
</protein>
<gene>
    <name evidence="2" type="ORF">GCK72_000416</name>
</gene>
<accession>A0A6A5HPS7</accession>
<dbReference type="CTD" id="78773092"/>